<accession>A0ABV6QJI2</accession>
<dbReference type="InterPro" id="IPR005511">
    <property type="entry name" value="SMP-30"/>
</dbReference>
<dbReference type="PANTHER" id="PTHR47572:SF4">
    <property type="entry name" value="LACTONASE DRP35"/>
    <property type="match status" value="1"/>
</dbReference>
<evidence type="ECO:0000313" key="4">
    <source>
        <dbReference type="EMBL" id="MFC0624685.1"/>
    </source>
</evidence>
<evidence type="ECO:0000259" key="3">
    <source>
        <dbReference type="Pfam" id="PF08450"/>
    </source>
</evidence>
<protein>
    <submittedName>
        <fullName evidence="4">SMP-30/gluconolactonase/LRE family protein</fullName>
    </submittedName>
</protein>
<comment type="similarity">
    <text evidence="1">Belongs to the SMP-30/CGR1 family.</text>
</comment>
<dbReference type="InterPro" id="IPR013658">
    <property type="entry name" value="SGL"/>
</dbReference>
<dbReference type="PRINTS" id="PR01790">
    <property type="entry name" value="SMP30FAMILY"/>
</dbReference>
<dbReference type="Proteomes" id="UP001589890">
    <property type="component" value="Unassembled WGS sequence"/>
</dbReference>
<sequence>MLELSTLMTDLVMVESPRWHDDRLWFADWGTRQLIAVDLAGRSEVILEMPSMPFCFDWLPDGRLLVVSGGEARILCREPDGALTTYADLSGLSTHAWNEIVVAPDGNAYVNGINFDFPMGEFRPGLIALVQPDGSVSQVAADVAFPNGMAITPDGSTLIVAESYADRLTAFDLTSTGALTNRRVWADLGKGAAPDGICLDPTGAIWYASVPQQRCTLVGEGGDVLKTVPLDRGAFSCALGGPDQRTLFITANDYSPEMFTTQSGRVLTTPASP</sequence>
<dbReference type="RefSeq" id="WP_380046316.1">
    <property type="nucleotide sequence ID" value="NZ_JBHLTC010000013.1"/>
</dbReference>
<keyword evidence="5" id="KW-1185">Reference proteome</keyword>
<dbReference type="PANTHER" id="PTHR47572">
    <property type="entry name" value="LIPOPROTEIN-RELATED"/>
    <property type="match status" value="1"/>
</dbReference>
<evidence type="ECO:0000256" key="1">
    <source>
        <dbReference type="ARBA" id="ARBA00008853"/>
    </source>
</evidence>
<gene>
    <name evidence="4" type="ORF">ACFFGN_11475</name>
</gene>
<dbReference type="InterPro" id="IPR011042">
    <property type="entry name" value="6-blade_b-propeller_TolB-like"/>
</dbReference>
<name>A0ABV6QJI2_9ACTN</name>
<dbReference type="SUPFAM" id="SSF63829">
    <property type="entry name" value="Calcium-dependent phosphotriesterase"/>
    <property type="match status" value="1"/>
</dbReference>
<dbReference type="EMBL" id="JBHLTC010000013">
    <property type="protein sequence ID" value="MFC0624685.1"/>
    <property type="molecule type" value="Genomic_DNA"/>
</dbReference>
<dbReference type="Gene3D" id="2.120.10.30">
    <property type="entry name" value="TolB, C-terminal domain"/>
    <property type="match status" value="1"/>
</dbReference>
<organism evidence="4 5">
    <name type="scientific">Kribbella deserti</name>
    <dbReference type="NCBI Taxonomy" id="1926257"/>
    <lineage>
        <taxon>Bacteria</taxon>
        <taxon>Bacillati</taxon>
        <taxon>Actinomycetota</taxon>
        <taxon>Actinomycetes</taxon>
        <taxon>Propionibacteriales</taxon>
        <taxon>Kribbellaceae</taxon>
        <taxon>Kribbella</taxon>
    </lineage>
</organism>
<reference evidence="4 5" key="1">
    <citation type="submission" date="2024-09" db="EMBL/GenBank/DDBJ databases">
        <authorList>
            <person name="Sun Q."/>
            <person name="Mori K."/>
        </authorList>
    </citation>
    <scope>NUCLEOTIDE SEQUENCE [LARGE SCALE GENOMIC DNA]</scope>
    <source>
        <strain evidence="4 5">CGMCC 1.15906</strain>
    </source>
</reference>
<comment type="caution">
    <text evidence="4">The sequence shown here is derived from an EMBL/GenBank/DDBJ whole genome shotgun (WGS) entry which is preliminary data.</text>
</comment>
<evidence type="ECO:0000256" key="2">
    <source>
        <dbReference type="ARBA" id="ARBA00022801"/>
    </source>
</evidence>
<feature type="domain" description="SMP-30/Gluconolactonase/LRE-like region" evidence="3">
    <location>
        <begin position="15"/>
        <end position="251"/>
    </location>
</feature>
<proteinExistence type="inferred from homology"/>
<evidence type="ECO:0000313" key="5">
    <source>
        <dbReference type="Proteomes" id="UP001589890"/>
    </source>
</evidence>
<dbReference type="InterPro" id="IPR051262">
    <property type="entry name" value="SMP-30/CGR1_Lactonase"/>
</dbReference>
<keyword evidence="2" id="KW-0378">Hydrolase</keyword>
<dbReference type="Pfam" id="PF08450">
    <property type="entry name" value="SGL"/>
    <property type="match status" value="1"/>
</dbReference>